<comment type="caution">
    <text evidence="3">The sequence shown here is derived from an EMBL/GenBank/DDBJ whole genome shotgun (WGS) entry which is preliminary data.</text>
</comment>
<dbReference type="PROSITE" id="PS51257">
    <property type="entry name" value="PROKAR_LIPOPROTEIN"/>
    <property type="match status" value="1"/>
</dbReference>
<evidence type="ECO:0000256" key="1">
    <source>
        <dbReference type="SAM" id="SignalP"/>
    </source>
</evidence>
<keyword evidence="1" id="KW-0732">Signal</keyword>
<dbReference type="InterPro" id="IPR036582">
    <property type="entry name" value="Mao_N_sf"/>
</dbReference>
<dbReference type="Proteomes" id="UP000680638">
    <property type="component" value="Unassembled WGS sequence"/>
</dbReference>
<dbReference type="SUPFAM" id="SSF55383">
    <property type="entry name" value="Copper amine oxidase, domain N"/>
    <property type="match status" value="1"/>
</dbReference>
<sequence length="512" mass="56060">MKKRFKWGLAAMLSLLLVVMAGCQAVGGVDVGKAALSSLDVKSAMSKQTVSLQLVPADGKLSAEDQKAIDLLSSLSITIDQAITQDLNHASMEGAVQFQGKKLPFHLAMDAKTLNLSVEGMTQPISVSLEPETLDPAFAVPQMNNESVIQMYKDMLGFLLKHTPNPSKISITSVNDTVNGESLSLQKLHVEIRGDELAGLAKGFLTSLSKDKEGLKQLITRLYDTYYPIIAAYYAGVPGMEEDALTSAEKEKEIALVADQLISAVNEILPDFDKNVNELFEGTPELRTVLGKDTVLSLDFLLDSKMNIRKQNMDLTVQLPANKDIPVKQVKVHSEAETWKINEPVTIHPVDGSKGFWNVAPGEGTPGEVLRHLDSKSELYRLLKNDMQITRKSFDMYAEDDPTMMLVPGYEPVIVNNTLMVPVKHVANQLDAKLSWDKATKQITLTEDLTGAKIVLKVGSKQASINGTAEVLAEPVQNFEGSNYVPMRFITKALGAQGHWDAKGKVLTIERD</sequence>
<dbReference type="EMBL" id="BORW01000052">
    <property type="protein sequence ID" value="GIO70219.1"/>
    <property type="molecule type" value="Genomic_DNA"/>
</dbReference>
<organism evidence="3 4">
    <name type="scientific">Paenibacillus cookii</name>
    <dbReference type="NCBI Taxonomy" id="157839"/>
    <lineage>
        <taxon>Bacteria</taxon>
        <taxon>Bacillati</taxon>
        <taxon>Bacillota</taxon>
        <taxon>Bacilli</taxon>
        <taxon>Bacillales</taxon>
        <taxon>Paenibacillaceae</taxon>
        <taxon>Paenibacillus</taxon>
    </lineage>
</organism>
<feature type="domain" description="Copper amine oxidase-like N-terminal" evidence="2">
    <location>
        <begin position="411"/>
        <end position="509"/>
    </location>
</feature>
<evidence type="ECO:0000259" key="2">
    <source>
        <dbReference type="Pfam" id="PF07833"/>
    </source>
</evidence>
<dbReference type="Pfam" id="PF07833">
    <property type="entry name" value="Cu_amine_oxidN1"/>
    <property type="match status" value="1"/>
</dbReference>
<accession>A0ABQ4M3V9</accession>
<keyword evidence="4" id="KW-1185">Reference proteome</keyword>
<feature type="signal peptide" evidence="1">
    <location>
        <begin position="1"/>
        <end position="25"/>
    </location>
</feature>
<protein>
    <recommendedName>
        <fullName evidence="2">Copper amine oxidase-like N-terminal domain-containing protein</fullName>
    </recommendedName>
</protein>
<evidence type="ECO:0000313" key="3">
    <source>
        <dbReference type="EMBL" id="GIO70219.1"/>
    </source>
</evidence>
<dbReference type="Gene3D" id="3.30.457.10">
    <property type="entry name" value="Copper amine oxidase-like, N-terminal domain"/>
    <property type="match status" value="1"/>
</dbReference>
<proteinExistence type="predicted"/>
<name>A0ABQ4M3V9_9BACL</name>
<feature type="chain" id="PRO_5046613681" description="Copper amine oxidase-like N-terminal domain-containing protein" evidence="1">
    <location>
        <begin position="26"/>
        <end position="512"/>
    </location>
</feature>
<dbReference type="RefSeq" id="WP_212952787.1">
    <property type="nucleotide sequence ID" value="NZ_BORW01000052.1"/>
</dbReference>
<evidence type="ECO:0000313" key="4">
    <source>
        <dbReference type="Proteomes" id="UP000680638"/>
    </source>
</evidence>
<dbReference type="InterPro" id="IPR012854">
    <property type="entry name" value="Cu_amine_oxidase-like_N"/>
</dbReference>
<reference evidence="3 4" key="1">
    <citation type="submission" date="2021-03" db="EMBL/GenBank/DDBJ databases">
        <title>Antimicrobial resistance genes in bacteria isolated from Japanese honey, and their potential for conferring macrolide and lincosamide resistance in the American foulbrood pathogen Paenibacillus larvae.</title>
        <authorList>
            <person name="Okamoto M."/>
            <person name="Kumagai M."/>
            <person name="Kanamori H."/>
            <person name="Takamatsu D."/>
        </authorList>
    </citation>
    <scope>NUCLEOTIDE SEQUENCE [LARGE SCALE GENOMIC DNA]</scope>
    <source>
        <strain evidence="3 4">J21TS3</strain>
    </source>
</reference>
<gene>
    <name evidence="3" type="ORF">J21TS3_50400</name>
</gene>